<dbReference type="InterPro" id="IPR045090">
    <property type="entry name" value="Pept_M3A_M3B"/>
</dbReference>
<evidence type="ECO:0000256" key="7">
    <source>
        <dbReference type="SAM" id="SignalP"/>
    </source>
</evidence>
<keyword evidence="1 6" id="KW-0645">Protease</keyword>
<dbReference type="InterPro" id="IPR013647">
    <property type="entry name" value="OligopepF_N_dom"/>
</dbReference>
<dbReference type="AlphaFoldDB" id="A0A846MY06"/>
<evidence type="ECO:0000259" key="9">
    <source>
        <dbReference type="Pfam" id="PF08439"/>
    </source>
</evidence>
<dbReference type="GO" id="GO:0006508">
    <property type="term" value="P:proteolysis"/>
    <property type="evidence" value="ECO:0007669"/>
    <property type="project" value="UniProtKB-KW"/>
</dbReference>
<dbReference type="Proteomes" id="UP000570514">
    <property type="component" value="Unassembled WGS sequence"/>
</dbReference>
<dbReference type="Gene3D" id="1.20.140.70">
    <property type="entry name" value="Oligopeptidase f, N-terminal domain"/>
    <property type="match status" value="1"/>
</dbReference>
<dbReference type="Gene3D" id="1.10.287.830">
    <property type="entry name" value="putative peptidase helix hairpin domain like"/>
    <property type="match status" value="1"/>
</dbReference>
<feature type="domain" description="Oligopeptidase F N-terminal" evidence="9">
    <location>
        <begin position="131"/>
        <end position="198"/>
    </location>
</feature>
<feature type="signal peptide" evidence="7">
    <location>
        <begin position="1"/>
        <end position="21"/>
    </location>
</feature>
<evidence type="ECO:0000256" key="3">
    <source>
        <dbReference type="ARBA" id="ARBA00022801"/>
    </source>
</evidence>
<dbReference type="GO" id="GO:0006518">
    <property type="term" value="P:peptide metabolic process"/>
    <property type="evidence" value="ECO:0007669"/>
    <property type="project" value="TreeGrafter"/>
</dbReference>
<comment type="similarity">
    <text evidence="6">Belongs to the peptidase M3B family.</text>
</comment>
<dbReference type="CDD" id="cd09608">
    <property type="entry name" value="M3B_PepF"/>
    <property type="match status" value="1"/>
</dbReference>
<evidence type="ECO:0000313" key="11">
    <source>
        <dbReference type="Proteomes" id="UP000570514"/>
    </source>
</evidence>
<dbReference type="EMBL" id="JAASRM010000001">
    <property type="protein sequence ID" value="NIK88011.1"/>
    <property type="molecule type" value="Genomic_DNA"/>
</dbReference>
<name>A0A846MY06_9PROT</name>
<keyword evidence="3 6" id="KW-0378">Hydrolase</keyword>
<dbReference type="EC" id="3.4.24.-" evidence="6"/>
<proteinExistence type="inferred from homology"/>
<accession>A0A846MY06</accession>
<dbReference type="SUPFAM" id="SSF55486">
    <property type="entry name" value="Metalloproteases ('zincins'), catalytic domain"/>
    <property type="match status" value="1"/>
</dbReference>
<evidence type="ECO:0000256" key="5">
    <source>
        <dbReference type="ARBA" id="ARBA00023049"/>
    </source>
</evidence>
<keyword evidence="11" id="KW-1185">Reference proteome</keyword>
<keyword evidence="2 6" id="KW-0479">Metal-binding</keyword>
<dbReference type="InterPro" id="IPR001567">
    <property type="entry name" value="Pept_M3A_M3B_dom"/>
</dbReference>
<protein>
    <recommendedName>
        <fullName evidence="6">Oligopeptidase F</fullName>
        <ecNumber evidence="6">3.4.24.-</ecNumber>
    </recommendedName>
</protein>
<evidence type="ECO:0000256" key="1">
    <source>
        <dbReference type="ARBA" id="ARBA00022670"/>
    </source>
</evidence>
<feature type="domain" description="Peptidase M3A/M3B catalytic" evidence="8">
    <location>
        <begin position="223"/>
        <end position="605"/>
    </location>
</feature>
<dbReference type="PANTHER" id="PTHR11804">
    <property type="entry name" value="PROTEASE M3 THIMET OLIGOPEPTIDASE-RELATED"/>
    <property type="match status" value="1"/>
</dbReference>
<dbReference type="NCBIfam" id="TIGR00181">
    <property type="entry name" value="pepF"/>
    <property type="match status" value="1"/>
</dbReference>
<gene>
    <name evidence="10" type="ORF">FHS83_001329</name>
</gene>
<dbReference type="RefSeq" id="WP_167082091.1">
    <property type="nucleotide sequence ID" value="NZ_BAAADC010000001.1"/>
</dbReference>
<evidence type="ECO:0000256" key="6">
    <source>
        <dbReference type="RuleBase" id="RU368091"/>
    </source>
</evidence>
<dbReference type="Pfam" id="PF08439">
    <property type="entry name" value="Peptidase_M3_N"/>
    <property type="match status" value="1"/>
</dbReference>
<evidence type="ECO:0000259" key="8">
    <source>
        <dbReference type="Pfam" id="PF01432"/>
    </source>
</evidence>
<evidence type="ECO:0000256" key="4">
    <source>
        <dbReference type="ARBA" id="ARBA00022833"/>
    </source>
</evidence>
<dbReference type="PANTHER" id="PTHR11804:SF84">
    <property type="entry name" value="SACCHAROLYSIN"/>
    <property type="match status" value="1"/>
</dbReference>
<comment type="caution">
    <text evidence="10">The sequence shown here is derived from an EMBL/GenBank/DDBJ whole genome shotgun (WGS) entry which is preliminary data.</text>
</comment>
<keyword evidence="5 6" id="KW-0482">Metalloprotease</keyword>
<dbReference type="InterPro" id="IPR004438">
    <property type="entry name" value="Peptidase_M3B"/>
</dbReference>
<feature type="chain" id="PRO_5032859915" description="Oligopeptidase F" evidence="7">
    <location>
        <begin position="22"/>
        <end position="624"/>
    </location>
</feature>
<dbReference type="GO" id="GO:0046872">
    <property type="term" value="F:metal ion binding"/>
    <property type="evidence" value="ECO:0007669"/>
    <property type="project" value="UniProtKB-UniRule"/>
</dbReference>
<dbReference type="Gene3D" id="1.10.1370.20">
    <property type="entry name" value="Oligoendopeptidase f, C-terminal domain"/>
    <property type="match status" value="1"/>
</dbReference>
<sequence length="624" mass="70152">MNRFAFFTALAVTTALVPANAAAPAAPAAYTWDLGDLYPSPEAWTAAQGKVKGEIDKLDGYKATIGKSSKDMLAALSAMSDTRRQLDRLFVYASLKGDEDVRVSKNQERVQLAQALMAQFGEKTSWLTPTILTIGADKVAAFEKQSPELKSRFGFMLDNILRAAPHTLTPEAEQVMASVSNVLAQPNTIYSQLSNGDLPYPSLVLSDGTKVERLDQAHYSKYRQSANRDDRKKVFDTFWGAWKKYEGTFGATLNTQVLAEEFDAKVRKFPNALSDALFSDNMPEGVYRQLVAQANAGLPTFHRYLKLRKRQLGIKDELGYHDMYPSIFPLKTEPKFTVEESEKIGLDVTAAYGPEYTNLLKKGFSSRWMDVLPRQGKASGAYMNGSAYDVHPYLLLNHNDDYQSLSTLVHEWGHAVHTLLTHDNQPYEKSNYSTFTAETASIGNEMLLNDYMVAHAKTKEEKLYYLGEGLELIRTTFFRQTMFGEFQLAIHEEVEKGNALTGEKLSQIYCGLLKHYYGEKEGITRIDPSVCIEWAFIPHFYYGFYVYQYATSMAGAAALTKEIGEQKPGARERFINLLKAGGSDYPYEIYKKAGLDMATPAPYQALIARMNRLMDQIDELEKQK</sequence>
<dbReference type="GO" id="GO:0004222">
    <property type="term" value="F:metalloendopeptidase activity"/>
    <property type="evidence" value="ECO:0007669"/>
    <property type="project" value="UniProtKB-UniRule"/>
</dbReference>
<dbReference type="Pfam" id="PF01432">
    <property type="entry name" value="Peptidase_M3"/>
    <property type="match status" value="1"/>
</dbReference>
<comment type="function">
    <text evidence="6">Has oligopeptidase activity and degrades a variety of small bioactive peptides.</text>
</comment>
<evidence type="ECO:0000256" key="2">
    <source>
        <dbReference type="ARBA" id="ARBA00022723"/>
    </source>
</evidence>
<comment type="cofactor">
    <cofactor evidence="6">
        <name>Zn(2+)</name>
        <dbReference type="ChEBI" id="CHEBI:29105"/>
    </cofactor>
    <text evidence="6">Binds 1 zinc ion.</text>
</comment>
<dbReference type="InterPro" id="IPR042088">
    <property type="entry name" value="OligoPept_F_C"/>
</dbReference>
<keyword evidence="7" id="KW-0732">Signal</keyword>
<evidence type="ECO:0000313" key="10">
    <source>
        <dbReference type="EMBL" id="NIK88011.1"/>
    </source>
</evidence>
<reference evidence="10 11" key="1">
    <citation type="submission" date="2020-03" db="EMBL/GenBank/DDBJ databases">
        <title>Genomic Encyclopedia of Type Strains, Phase IV (KMG-IV): sequencing the most valuable type-strain genomes for metagenomic binning, comparative biology and taxonomic classification.</title>
        <authorList>
            <person name="Goeker M."/>
        </authorList>
    </citation>
    <scope>NUCLEOTIDE SEQUENCE [LARGE SCALE GENOMIC DNA]</scope>
    <source>
        <strain evidence="10 11">DSM 19867</strain>
    </source>
</reference>
<organism evidence="10 11">
    <name type="scientific">Rhizomicrobium palustre</name>
    <dbReference type="NCBI Taxonomy" id="189966"/>
    <lineage>
        <taxon>Bacteria</taxon>
        <taxon>Pseudomonadati</taxon>
        <taxon>Pseudomonadota</taxon>
        <taxon>Alphaproteobacteria</taxon>
        <taxon>Micropepsales</taxon>
        <taxon>Micropepsaceae</taxon>
        <taxon>Rhizomicrobium</taxon>
    </lineage>
</organism>
<keyword evidence="4 6" id="KW-0862">Zinc</keyword>